<sequence>MNLSPTQQRRESGDAVLDRVNAELDEMTRRGDFGHPPDLQRLLAAQRELINRYATIETKSQFHDICGLWQDMGWHADRPKVLLSCSATREGVVIPKGAKILVLKNNPQPNTQQPFARLVYLTHDVAHDLSPAGPAQTIHYNQVKLEQEDAVSSK</sequence>
<name>Q00X30_OSTTA</name>
<dbReference type="Proteomes" id="UP000195557">
    <property type="component" value="Unassembled WGS sequence"/>
</dbReference>
<evidence type="ECO:0000313" key="2">
    <source>
        <dbReference type="EMBL" id="OUS46257.1"/>
    </source>
</evidence>
<dbReference type="AlphaFoldDB" id="Q00X30"/>
<dbReference type="InParanoid" id="Q00X30"/>
<proteinExistence type="predicted"/>
<dbReference type="GeneID" id="9835715"/>
<accession>A0A454Y0C6</accession>
<evidence type="ECO:0000313" key="1">
    <source>
        <dbReference type="EMBL" id="CAL56481.1"/>
    </source>
</evidence>
<reference evidence="2" key="3">
    <citation type="submission" date="2017-04" db="EMBL/GenBank/DDBJ databases">
        <title>Population genomics of picophytoplankton unveils novel chromosome hypervariability.</title>
        <authorList>
            <consortium name="DOE Joint Genome Institute"/>
            <person name="Blanc-Mathieu R."/>
            <person name="Krasovec M."/>
            <person name="Hebrard M."/>
            <person name="Yau S."/>
            <person name="Desgranges E."/>
            <person name="Martin J."/>
            <person name="Schackwitz W."/>
            <person name="Kuo A."/>
            <person name="Salin G."/>
            <person name="Donnadieu C."/>
            <person name="Desdevises Y."/>
            <person name="Sanchez-Ferandin S."/>
            <person name="Moreau H."/>
            <person name="Rivals E."/>
            <person name="Grigoriev I.V."/>
            <person name="Grimsley N."/>
            <person name="Eyre-Walker A."/>
            <person name="Piganeau G."/>
        </authorList>
    </citation>
    <scope>NUCLEOTIDE SEQUENCE [LARGE SCALE GENOMIC DNA]</scope>
    <source>
        <strain evidence="2">RCC 1115</strain>
    </source>
</reference>
<keyword evidence="3" id="KW-1185">Reference proteome</keyword>
<dbReference type="KEGG" id="ota:OT_ostta13g01480"/>
<dbReference type="RefSeq" id="XP_003082624.1">
    <property type="nucleotide sequence ID" value="XM_003082576.1"/>
</dbReference>
<dbReference type="EMBL" id="KZ155784">
    <property type="protein sequence ID" value="OUS46257.1"/>
    <property type="molecule type" value="Genomic_DNA"/>
</dbReference>
<accession>Q00X30</accession>
<protein>
    <submittedName>
        <fullName evidence="1">Unnamed product</fullName>
    </submittedName>
</protein>
<reference evidence="1 3" key="1">
    <citation type="journal article" date="2006" name="Proc. Natl. Acad. Sci. U.S.A.">
        <title>Genome analysis of the smallest free-living eukaryote Ostreococcus tauri unveils many unique features.</title>
        <authorList>
            <person name="Derelle E."/>
            <person name="Ferraz C."/>
            <person name="Rombauts S."/>
            <person name="Rouze P."/>
            <person name="Worden A.Z."/>
            <person name="Robbens S."/>
            <person name="Partensky F."/>
            <person name="Degroeve S."/>
            <person name="Echeynie S."/>
            <person name="Cooke R."/>
            <person name="Saeys Y."/>
            <person name="Wuyts J."/>
            <person name="Jabbari K."/>
            <person name="Bowler C."/>
            <person name="Panaud O."/>
            <person name="Piegu B."/>
            <person name="Ball S.G."/>
            <person name="Ral J.-P."/>
            <person name="Bouget F.-Y."/>
            <person name="Piganeau G."/>
            <person name="De Baets B."/>
            <person name="Picard A."/>
            <person name="Delseny M."/>
            <person name="Demaille J."/>
            <person name="Van de Peer Y."/>
            <person name="Moreau H."/>
        </authorList>
    </citation>
    <scope>NUCLEOTIDE SEQUENCE [LARGE SCALE GENOMIC DNA]</scope>
    <source>
        <strain evidence="1 3">OTTH0595</strain>
    </source>
</reference>
<dbReference type="Proteomes" id="UP000009170">
    <property type="component" value="Unassembled WGS sequence"/>
</dbReference>
<organism evidence="1 3">
    <name type="scientific">Ostreococcus tauri</name>
    <name type="common">Marine green alga</name>
    <dbReference type="NCBI Taxonomy" id="70448"/>
    <lineage>
        <taxon>Eukaryota</taxon>
        <taxon>Viridiplantae</taxon>
        <taxon>Chlorophyta</taxon>
        <taxon>Mamiellophyceae</taxon>
        <taxon>Mamiellales</taxon>
        <taxon>Bathycoccaceae</taxon>
        <taxon>Ostreococcus</taxon>
    </lineage>
</organism>
<accession>A0A1Y5IC86</accession>
<reference evidence="1" key="2">
    <citation type="journal article" date="2014" name="BMC Genomics">
        <title>An improved genome of the model marine alga Ostreococcus tauri unfolds by assessing Illumina de novo assemblies.</title>
        <authorList>
            <person name="Blanc-Mathieu R."/>
            <person name="Verhelst B."/>
            <person name="Derelle E."/>
            <person name="Rombauts S."/>
            <person name="Bouget F.Y."/>
            <person name="Carre I."/>
            <person name="Chateau A."/>
            <person name="Eyre-Walker A."/>
            <person name="Grimsley N."/>
            <person name="Moreau H."/>
            <person name="Piegu B."/>
            <person name="Rivals E."/>
            <person name="Schackwitz W."/>
            <person name="Van de Peer Y."/>
            <person name="Piganeau G."/>
        </authorList>
    </citation>
    <scope>NUCLEOTIDE SEQUENCE</scope>
    <source>
        <strain evidence="1">RCC4221</strain>
    </source>
</reference>
<dbReference type="EMBL" id="CAID01000013">
    <property type="protein sequence ID" value="CAL56481.1"/>
    <property type="molecule type" value="Genomic_DNA"/>
</dbReference>
<gene>
    <name evidence="2" type="ORF">BE221DRAFT_192248</name>
    <name evidence="1" type="ORF">OT_ostta13g01480</name>
</gene>
<evidence type="ECO:0000313" key="3">
    <source>
        <dbReference type="Proteomes" id="UP000009170"/>
    </source>
</evidence>